<dbReference type="Pfam" id="PF12799">
    <property type="entry name" value="LRR_4"/>
    <property type="match status" value="1"/>
</dbReference>
<protein>
    <submittedName>
        <fullName evidence="3">Leucine-rich repeat-containing protein 9</fullName>
    </submittedName>
</protein>
<dbReference type="EMBL" id="JBJKFK010000279">
    <property type="protein sequence ID" value="KAL3318176.1"/>
    <property type="molecule type" value="Genomic_DNA"/>
</dbReference>
<reference evidence="3 4" key="1">
    <citation type="submission" date="2024-11" db="EMBL/GenBank/DDBJ databases">
        <title>Adaptive evolution of stress response genes in parasites aligns with host niche diversity.</title>
        <authorList>
            <person name="Hahn C."/>
            <person name="Resl P."/>
        </authorList>
    </citation>
    <scope>NUCLEOTIDE SEQUENCE [LARGE SCALE GENOMIC DNA]</scope>
    <source>
        <strain evidence="3">EGGRZ-B1_66</strain>
        <tissue evidence="3">Body</tissue>
    </source>
</reference>
<dbReference type="Proteomes" id="UP001626550">
    <property type="component" value="Unassembled WGS sequence"/>
</dbReference>
<dbReference type="InterPro" id="IPR025875">
    <property type="entry name" value="Leu-rich_rpt_4"/>
</dbReference>
<comment type="caution">
    <text evidence="3">The sequence shown here is derived from an EMBL/GenBank/DDBJ whole genome shotgun (WGS) entry which is preliminary data.</text>
</comment>
<organism evidence="3 4">
    <name type="scientific">Cichlidogyrus casuarinus</name>
    <dbReference type="NCBI Taxonomy" id="1844966"/>
    <lineage>
        <taxon>Eukaryota</taxon>
        <taxon>Metazoa</taxon>
        <taxon>Spiralia</taxon>
        <taxon>Lophotrochozoa</taxon>
        <taxon>Platyhelminthes</taxon>
        <taxon>Monogenea</taxon>
        <taxon>Monopisthocotylea</taxon>
        <taxon>Dactylogyridea</taxon>
        <taxon>Ancyrocephalidae</taxon>
        <taxon>Cichlidogyrus</taxon>
    </lineage>
</organism>
<dbReference type="Pfam" id="PF14580">
    <property type="entry name" value="LRR_9"/>
    <property type="match status" value="1"/>
</dbReference>
<accession>A0ABD2QHG1</accession>
<dbReference type="InterPro" id="IPR003591">
    <property type="entry name" value="Leu-rich_rpt_typical-subtyp"/>
</dbReference>
<keyword evidence="2" id="KW-0677">Repeat</keyword>
<dbReference type="SMART" id="SM00369">
    <property type="entry name" value="LRR_TYP"/>
    <property type="match status" value="9"/>
</dbReference>
<dbReference type="SMART" id="SM00365">
    <property type="entry name" value="LRR_SD22"/>
    <property type="match status" value="9"/>
</dbReference>
<evidence type="ECO:0000313" key="4">
    <source>
        <dbReference type="Proteomes" id="UP001626550"/>
    </source>
</evidence>
<dbReference type="Gene3D" id="3.80.10.10">
    <property type="entry name" value="Ribonuclease Inhibitor"/>
    <property type="match status" value="5"/>
</dbReference>
<evidence type="ECO:0000313" key="3">
    <source>
        <dbReference type="EMBL" id="KAL3318176.1"/>
    </source>
</evidence>
<keyword evidence="4" id="KW-1185">Reference proteome</keyword>
<proteinExistence type="predicted"/>
<name>A0ABD2QHG1_9PLAT</name>
<dbReference type="Pfam" id="PF13855">
    <property type="entry name" value="LRR_8"/>
    <property type="match status" value="2"/>
</dbReference>
<dbReference type="SUPFAM" id="SSF52058">
    <property type="entry name" value="L domain-like"/>
    <property type="match status" value="2"/>
</dbReference>
<evidence type="ECO:0000256" key="1">
    <source>
        <dbReference type="ARBA" id="ARBA00022614"/>
    </source>
</evidence>
<dbReference type="SUPFAM" id="SSF52075">
    <property type="entry name" value="Outer arm dynein light chain 1"/>
    <property type="match status" value="1"/>
</dbReference>
<evidence type="ECO:0000256" key="2">
    <source>
        <dbReference type="ARBA" id="ARBA00022737"/>
    </source>
</evidence>
<dbReference type="AlphaFoldDB" id="A0ABD2QHG1"/>
<dbReference type="InterPro" id="IPR050836">
    <property type="entry name" value="SDS22/Internalin_LRR"/>
</dbReference>
<dbReference type="PROSITE" id="PS51450">
    <property type="entry name" value="LRR"/>
    <property type="match status" value="10"/>
</dbReference>
<keyword evidence="1" id="KW-0433">Leucine-rich repeat</keyword>
<dbReference type="InterPro" id="IPR032675">
    <property type="entry name" value="LRR_dom_sf"/>
</dbReference>
<gene>
    <name evidence="3" type="primary">LRRC9</name>
    <name evidence="3" type="ORF">Ciccas_003169</name>
</gene>
<dbReference type="PANTHER" id="PTHR46652">
    <property type="entry name" value="LEUCINE-RICH REPEAT AND IQ DOMAIN-CONTAINING PROTEIN 1-RELATED"/>
    <property type="match status" value="1"/>
</dbReference>
<dbReference type="PANTHER" id="PTHR46652:SF3">
    <property type="entry name" value="LEUCINE-RICH REPEAT-CONTAINING PROTEIN 9"/>
    <property type="match status" value="1"/>
</dbReference>
<sequence length="1144" mass="131319">MLDIAGNKLWNMNDLLLLATLKSLINLTTHSPEYEPNPICIHPNFVSLALIMLPNLTILNGEKSNLVTIRKSFRSLFETKSSYYYFQSQFLIRIFNKKLVTINEKFRKSLKNWHDRLGQVVEWISKFSYIKSLEEFNQLSWLDDEIETLKNEQENSEHSLKLLHEISKRESLEIERSKRVQLEINLVELINFGNIIIDPVIEEESLNKLARSFEKRLCRYNNQKILSVQLKSAWKIQSSIFQRLRPTKNYNIELDFWILPLDAESFTIQQTLLTNGLSTSDTLHFTLNSVHEDLIGHIKADKTTKYLHFFAFFCSLDMLVTKKNCLDFSCSLSHQTTSPEKPFSAFPDYLIEYEFKLDEVYSNETMKNLPNSLSEHKVLVSKAIKDKKSTLSDHDFCSILDLSQSDSRLSIQHCNLCSLTALTTVASTLVELNLQNNKLDNLGTLPYLPQLKHLNINLNNLWDPYEVALQLKTKASQLEVLSCLQNPWTLDLEEVQMCFIFALEMLQILESEKPLQELSLKAMHLKQVSRNGFNLASNFASFVNLSTSWWVDLMDNLDLQQLNSIFGLESEPVLESNYLKVTSFIQKHSCLYSALHLIPFTEIRFLILDHNAISSLAELEYLHKLELLSLAHNRISSLAGIAKLTNLESLILSNNEIKDLHHLAMCRSLKRLALDCNRISDVRCLCCLSQLNELYLNNNLISDLQNLLCLHVLNRLEILDCAENPLVQEEKNLNPKILFHFKNIKALNGSLVTAQQLKQARDQLEGKLTDEYLLEVVRHDNFEDLRRLDLSSKALKFIQIERPQKLANLTLLNLENNGITHLSGFRNLNSLQVLCLNQNRVESFFPKASSNKLTAEEDFFLNKLEVLHLAQNGIRSLSGLQLHHFPSLTALFLQSNEITKIEGLDGVLKLQELVLDHNRIRMVDEVSFLYNWSLVEVHLEENRLRDLRNLGKLEKLNYLYVGANRIEDINEFEASLNGFSNLREIVMMDNPLTKRSALHYKYLMISTMQKLQAIDGNLISNDEREAAANYIAERQYQQMLMLESVGILVHTGAVEMSNSVTSRTESLPKIELTGMGAKSSTSKDHFMLGGTSFLPYQINNNKGKLPNKNGKQVGKSPSTSIVDSIIDATFKVRFPQKHTCYKPS</sequence>
<dbReference type="InterPro" id="IPR001611">
    <property type="entry name" value="Leu-rich_rpt"/>
</dbReference>